<name>A0A4R9FRB1_9LEPT</name>
<gene>
    <name evidence="2" type="ORF">EHO59_14260</name>
</gene>
<dbReference type="EMBL" id="RQEP01000018">
    <property type="protein sequence ID" value="TGK01073.1"/>
    <property type="molecule type" value="Genomic_DNA"/>
</dbReference>
<feature type="coiled-coil region" evidence="1">
    <location>
        <begin position="165"/>
        <end position="217"/>
    </location>
</feature>
<keyword evidence="3" id="KW-1185">Reference proteome</keyword>
<comment type="caution">
    <text evidence="2">The sequence shown here is derived from an EMBL/GenBank/DDBJ whole genome shotgun (WGS) entry which is preliminary data.</text>
</comment>
<proteinExistence type="predicted"/>
<evidence type="ECO:0000313" key="3">
    <source>
        <dbReference type="Proteomes" id="UP000297453"/>
    </source>
</evidence>
<dbReference type="Proteomes" id="UP000297453">
    <property type="component" value="Unassembled WGS sequence"/>
</dbReference>
<dbReference type="RefSeq" id="WP_135589095.1">
    <property type="nucleotide sequence ID" value="NZ_RQEP01000018.1"/>
</dbReference>
<evidence type="ECO:0000256" key="1">
    <source>
        <dbReference type="SAM" id="Coils"/>
    </source>
</evidence>
<organism evidence="2 3">
    <name type="scientific">Leptospira semungkisensis</name>
    <dbReference type="NCBI Taxonomy" id="2484985"/>
    <lineage>
        <taxon>Bacteria</taxon>
        <taxon>Pseudomonadati</taxon>
        <taxon>Spirochaetota</taxon>
        <taxon>Spirochaetia</taxon>
        <taxon>Leptospirales</taxon>
        <taxon>Leptospiraceae</taxon>
        <taxon>Leptospira</taxon>
    </lineage>
</organism>
<accession>A0A4R9FRB1</accession>
<dbReference type="OrthoDB" id="321708at2"/>
<reference evidence="2" key="1">
    <citation type="journal article" date="2019" name="PLoS Negl. Trop. Dis.">
        <title>Revisiting the worldwide diversity of Leptospira species in the environment.</title>
        <authorList>
            <person name="Vincent A.T."/>
            <person name="Schiettekatte O."/>
            <person name="Bourhy P."/>
            <person name="Veyrier F.J."/>
            <person name="Picardeau M."/>
        </authorList>
    </citation>
    <scope>NUCLEOTIDE SEQUENCE [LARGE SCALE GENOMIC DNA]</scope>
    <source>
        <strain evidence="2">SSS9</strain>
    </source>
</reference>
<protein>
    <submittedName>
        <fullName evidence="2">Uncharacterized protein</fullName>
    </submittedName>
</protein>
<sequence length="292" mass="33637">MKFYLRLFFFFLLFLGIYSILVKFVSPTKVPKQSWWQHNRIRVETFLTSGRDAKYIITGSSMSDRMIPAEKSGWFNLSLVGEGALTGLSVLAHSDSSPKYVFIEVNQLSVQENSKFAKENTDPFFVFTRRNFPVLLSEKQPFNFLSGVILELPNILGLQIPIQANETSTANSEELQKKLKEEHLEEVTRWYGAAVEKKKLEERMSSLSSLLLQLEAKGIRPVFFEMPMHPKILASPKETGTREITRTHFPETKYLWYFAKGGPFEDSDALHLAYPEANRFFAELKEYAEELP</sequence>
<evidence type="ECO:0000313" key="2">
    <source>
        <dbReference type="EMBL" id="TGK01073.1"/>
    </source>
</evidence>
<keyword evidence="1" id="KW-0175">Coiled coil</keyword>
<dbReference type="AlphaFoldDB" id="A0A4R9FRB1"/>